<feature type="compositionally biased region" description="Basic and acidic residues" evidence="3">
    <location>
        <begin position="188"/>
        <end position="198"/>
    </location>
</feature>
<sequence>MKRFFGKKKEEVQPQVNLEDTSNLLGKKSEDIDKQIADINKKLSEITKQMKMPSNKSRLPTLRRKATELLKRRKMYENFQGKIDGQRFNIDNMAFQQQQIKVNIDTVQAMKQSNAAMKQTMKQFTVEDVDDMALDMEDMMAESNEISDILSQGIGNDIDEGELEDELAALEAEGLDEGELDMEGIDEPGGKTPEKETW</sequence>
<dbReference type="KEGG" id="tva:4763832"/>
<dbReference type="Proteomes" id="UP000001542">
    <property type="component" value="Unassembled WGS sequence"/>
</dbReference>
<dbReference type="Gene3D" id="6.10.140.1230">
    <property type="match status" value="1"/>
</dbReference>
<dbReference type="InParanoid" id="A2EMX5"/>
<dbReference type="VEuPathDB" id="TrichDB:TVAG_123830"/>
<feature type="compositionally biased region" description="Acidic residues" evidence="3">
    <location>
        <begin position="174"/>
        <end position="186"/>
    </location>
</feature>
<name>A2EMX5_TRIV3</name>
<dbReference type="InterPro" id="IPR005024">
    <property type="entry name" value="Snf7_fam"/>
</dbReference>
<dbReference type="PANTHER" id="PTHR22761">
    <property type="entry name" value="CHARGED MULTIVESICULAR BODY PROTEIN"/>
    <property type="match status" value="1"/>
</dbReference>
<proteinExistence type="inferred from homology"/>
<dbReference type="EMBL" id="DS113435">
    <property type="protein sequence ID" value="EAY05960.1"/>
    <property type="molecule type" value="Genomic_DNA"/>
</dbReference>
<organism evidence="4 5">
    <name type="scientific">Trichomonas vaginalis (strain ATCC PRA-98 / G3)</name>
    <dbReference type="NCBI Taxonomy" id="412133"/>
    <lineage>
        <taxon>Eukaryota</taxon>
        <taxon>Metamonada</taxon>
        <taxon>Parabasalia</taxon>
        <taxon>Trichomonadida</taxon>
        <taxon>Trichomonadidae</taxon>
        <taxon>Trichomonas</taxon>
    </lineage>
</organism>
<dbReference type="OMA" id="GVKQMQK"/>
<dbReference type="SMR" id="A2EMX5"/>
<evidence type="ECO:0000313" key="4">
    <source>
        <dbReference type="EMBL" id="EAY05960.1"/>
    </source>
</evidence>
<dbReference type="GO" id="GO:0006900">
    <property type="term" value="P:vesicle budding from membrane"/>
    <property type="evidence" value="ECO:0000318"/>
    <property type="project" value="GO_Central"/>
</dbReference>
<dbReference type="FunCoup" id="A2EMX5">
    <property type="interactions" value="397"/>
</dbReference>
<accession>A2EMX5</accession>
<dbReference type="AlphaFoldDB" id="A2EMX5"/>
<dbReference type="STRING" id="5722.A2EMX5"/>
<dbReference type="PANTHER" id="PTHR22761:SF12">
    <property type="entry name" value="CHARGED MULTIVESICULAR BODY PROTEIN 5"/>
    <property type="match status" value="1"/>
</dbReference>
<evidence type="ECO:0000256" key="2">
    <source>
        <dbReference type="ARBA" id="ARBA00023054"/>
    </source>
</evidence>
<evidence type="ECO:0000313" key="5">
    <source>
        <dbReference type="Proteomes" id="UP000001542"/>
    </source>
</evidence>
<dbReference type="eggNOG" id="KOG1655">
    <property type="taxonomic scope" value="Eukaryota"/>
</dbReference>
<dbReference type="OrthoDB" id="3973241at2759"/>
<keyword evidence="2" id="KW-0175">Coiled coil</keyword>
<dbReference type="RefSeq" id="XP_001318183.1">
    <property type="nucleotide sequence ID" value="XM_001318148.1"/>
</dbReference>
<reference evidence="4" key="1">
    <citation type="submission" date="2006-10" db="EMBL/GenBank/DDBJ databases">
        <authorList>
            <person name="Amadeo P."/>
            <person name="Zhao Q."/>
            <person name="Wortman J."/>
            <person name="Fraser-Liggett C."/>
            <person name="Carlton J."/>
        </authorList>
    </citation>
    <scope>NUCLEOTIDE SEQUENCE</scope>
    <source>
        <strain evidence="4">G3</strain>
    </source>
</reference>
<gene>
    <name evidence="4" type="ORF">TVAG_123830</name>
</gene>
<dbReference type="Pfam" id="PF03357">
    <property type="entry name" value="Snf7"/>
    <property type="match status" value="1"/>
</dbReference>
<dbReference type="GO" id="GO:0032511">
    <property type="term" value="P:late endosome to vacuole transport via multivesicular body sorting pathway"/>
    <property type="evidence" value="ECO:0000318"/>
    <property type="project" value="GO_Central"/>
</dbReference>
<reference evidence="4" key="2">
    <citation type="journal article" date="2007" name="Science">
        <title>Draft genome sequence of the sexually transmitted pathogen Trichomonas vaginalis.</title>
        <authorList>
            <person name="Carlton J.M."/>
            <person name="Hirt R.P."/>
            <person name="Silva J.C."/>
            <person name="Delcher A.L."/>
            <person name="Schatz M."/>
            <person name="Zhao Q."/>
            <person name="Wortman J.R."/>
            <person name="Bidwell S.L."/>
            <person name="Alsmark U.C.M."/>
            <person name="Besteiro S."/>
            <person name="Sicheritz-Ponten T."/>
            <person name="Noel C.J."/>
            <person name="Dacks J.B."/>
            <person name="Foster P.G."/>
            <person name="Simillion C."/>
            <person name="Van de Peer Y."/>
            <person name="Miranda-Saavedra D."/>
            <person name="Barton G.J."/>
            <person name="Westrop G.D."/>
            <person name="Mueller S."/>
            <person name="Dessi D."/>
            <person name="Fiori P.L."/>
            <person name="Ren Q."/>
            <person name="Paulsen I."/>
            <person name="Zhang H."/>
            <person name="Bastida-Corcuera F.D."/>
            <person name="Simoes-Barbosa A."/>
            <person name="Brown M.T."/>
            <person name="Hayes R.D."/>
            <person name="Mukherjee M."/>
            <person name="Okumura C.Y."/>
            <person name="Schneider R."/>
            <person name="Smith A.J."/>
            <person name="Vanacova S."/>
            <person name="Villalvazo M."/>
            <person name="Haas B.J."/>
            <person name="Pertea M."/>
            <person name="Feldblyum T.V."/>
            <person name="Utterback T.R."/>
            <person name="Shu C.L."/>
            <person name="Osoegawa K."/>
            <person name="de Jong P.J."/>
            <person name="Hrdy I."/>
            <person name="Horvathova L."/>
            <person name="Zubacova Z."/>
            <person name="Dolezal P."/>
            <person name="Malik S.B."/>
            <person name="Logsdon J.M. Jr."/>
            <person name="Henze K."/>
            <person name="Gupta A."/>
            <person name="Wang C.C."/>
            <person name="Dunne R.L."/>
            <person name="Upcroft J.A."/>
            <person name="Upcroft P."/>
            <person name="White O."/>
            <person name="Salzberg S.L."/>
            <person name="Tang P."/>
            <person name="Chiu C.-H."/>
            <person name="Lee Y.-S."/>
            <person name="Embley T.M."/>
            <person name="Coombs G.H."/>
            <person name="Mottram J.C."/>
            <person name="Tachezy J."/>
            <person name="Fraser-Liggett C.M."/>
            <person name="Johnson P.J."/>
        </authorList>
    </citation>
    <scope>NUCLEOTIDE SEQUENCE [LARGE SCALE GENOMIC DNA]</scope>
    <source>
        <strain evidence="4">G3</strain>
    </source>
</reference>
<evidence type="ECO:0000256" key="3">
    <source>
        <dbReference type="SAM" id="MobiDB-lite"/>
    </source>
</evidence>
<comment type="similarity">
    <text evidence="1">Belongs to the SNF7 family.</text>
</comment>
<dbReference type="GO" id="GO:0005771">
    <property type="term" value="C:multivesicular body"/>
    <property type="evidence" value="ECO:0000318"/>
    <property type="project" value="GO_Central"/>
</dbReference>
<dbReference type="VEuPathDB" id="TrichDB:TVAGG3_0742640"/>
<feature type="region of interest" description="Disordered" evidence="3">
    <location>
        <begin position="174"/>
        <end position="198"/>
    </location>
</feature>
<protein>
    <submittedName>
        <fullName evidence="4">SNF7 family protein</fullName>
    </submittedName>
</protein>
<evidence type="ECO:0000256" key="1">
    <source>
        <dbReference type="ARBA" id="ARBA00006190"/>
    </source>
</evidence>
<keyword evidence="5" id="KW-1185">Reference proteome</keyword>